<dbReference type="KEGG" id="vg:80512863"/>
<dbReference type="InterPro" id="IPR045368">
    <property type="entry name" value="DUF5886"/>
</dbReference>
<protein>
    <submittedName>
        <fullName evidence="1">Uncharacterized protein</fullName>
    </submittedName>
</protein>
<evidence type="ECO:0000313" key="2">
    <source>
        <dbReference type="Proteomes" id="UP000241365"/>
    </source>
</evidence>
<dbReference type="EMBL" id="KU877344">
    <property type="protein sequence ID" value="ANB50501.1"/>
    <property type="molecule type" value="Genomic_DNA"/>
</dbReference>
<keyword evidence="2" id="KW-1185">Reference proteome</keyword>
<dbReference type="GeneID" id="80512863"/>
<proteinExistence type="predicted"/>
<dbReference type="Pfam" id="PF19233">
    <property type="entry name" value="DUF5886"/>
    <property type="match status" value="1"/>
</dbReference>
<dbReference type="RefSeq" id="YP_010776252.1">
    <property type="nucleotide sequence ID" value="NC_075034.1"/>
</dbReference>
<name>A0A167RBG9_9VIRU</name>
<evidence type="ECO:0000313" key="1">
    <source>
        <dbReference type="EMBL" id="ANB50501.1"/>
    </source>
</evidence>
<reference evidence="1 2" key="1">
    <citation type="journal article" date="2016" name="Genome Announc.">
        <title>Complete Genome Sequence of a New Megavirus Family Member Isolated from an Inland Water Lake for the First Time in India.</title>
        <authorList>
            <person name="Chatterjee A."/>
            <person name="Ali F."/>
            <person name="Bange D."/>
            <person name="Kondabagil K."/>
        </authorList>
    </citation>
    <scope>NUCLEOTIDE SEQUENCE [LARGE SCALE GENOMIC DNA]</scope>
    <source>
        <strain evidence="1">1</strain>
    </source>
</reference>
<organism evidence="1 2">
    <name type="scientific">Powai lake megavirus</name>
    <dbReference type="NCBI Taxonomy" id="1842663"/>
    <lineage>
        <taxon>Viruses</taxon>
        <taxon>Varidnaviria</taxon>
        <taxon>Bamfordvirae</taxon>
        <taxon>Nucleocytoviricota</taxon>
        <taxon>Megaviricetes</taxon>
        <taxon>Imitervirales</taxon>
        <taxon>Mimiviridae</taxon>
        <taxon>Megamimivirinae</taxon>
        <taxon>Megavirus</taxon>
        <taxon>Megavirus powaiense</taxon>
    </lineage>
</organism>
<accession>A0A167RBG9</accession>
<sequence>MENIGDYDMFCNELTTLNVNFKNKLQVCDNDHNLDFLNKTFDADITGYTSQKSLLTLLESDYICEFTNGKITQLAKYQILINLGSYSESDILVGQIPENYDINKCYFYGDYFIFHPKNIIYSDCNETCCAINILMNKETWCNKCGGQLNANILWNLVHKEINFSNISKNSVLYVRKINEEIDLNDITCLRKISNYLDGENYKINTLQQRINDINEKIKYYVEYMNARKEYNETIIYNLLNSKGCQLDEFNVLTDEINKKIEMLSP</sequence>
<dbReference type="Proteomes" id="UP000241365">
    <property type="component" value="Segment"/>
</dbReference>